<name>A0ABU0E275_9FIRM</name>
<dbReference type="PROSITE" id="PS50932">
    <property type="entry name" value="HTH_LACI_2"/>
    <property type="match status" value="1"/>
</dbReference>
<dbReference type="Proteomes" id="UP001230220">
    <property type="component" value="Unassembled WGS sequence"/>
</dbReference>
<dbReference type="SUPFAM" id="SSF53822">
    <property type="entry name" value="Periplasmic binding protein-like I"/>
    <property type="match status" value="1"/>
</dbReference>
<dbReference type="PROSITE" id="PS00356">
    <property type="entry name" value="HTH_LACI_1"/>
    <property type="match status" value="1"/>
</dbReference>
<dbReference type="Gene3D" id="1.10.260.40">
    <property type="entry name" value="lambda repressor-like DNA-binding domains"/>
    <property type="match status" value="1"/>
</dbReference>
<organism evidence="5 6">
    <name type="scientific">Breznakia pachnodae</name>
    <dbReference type="NCBI Taxonomy" id="265178"/>
    <lineage>
        <taxon>Bacteria</taxon>
        <taxon>Bacillati</taxon>
        <taxon>Bacillota</taxon>
        <taxon>Erysipelotrichia</taxon>
        <taxon>Erysipelotrichales</taxon>
        <taxon>Erysipelotrichaceae</taxon>
        <taxon>Breznakia</taxon>
    </lineage>
</organism>
<feature type="domain" description="HTH lacI-type" evidence="4">
    <location>
        <begin position="2"/>
        <end position="48"/>
    </location>
</feature>
<dbReference type="Pfam" id="PF13377">
    <property type="entry name" value="Peripla_BP_3"/>
    <property type="match status" value="1"/>
</dbReference>
<gene>
    <name evidence="5" type="ORF">J2S15_001731</name>
</gene>
<evidence type="ECO:0000256" key="2">
    <source>
        <dbReference type="ARBA" id="ARBA00023125"/>
    </source>
</evidence>
<dbReference type="Pfam" id="PF00356">
    <property type="entry name" value="LacI"/>
    <property type="match status" value="1"/>
</dbReference>
<evidence type="ECO:0000313" key="6">
    <source>
        <dbReference type="Proteomes" id="UP001230220"/>
    </source>
</evidence>
<keyword evidence="2 5" id="KW-0238">DNA-binding</keyword>
<dbReference type="PANTHER" id="PTHR30146">
    <property type="entry name" value="LACI-RELATED TRANSCRIPTIONAL REPRESSOR"/>
    <property type="match status" value="1"/>
</dbReference>
<dbReference type="Gene3D" id="3.40.50.2300">
    <property type="match status" value="2"/>
</dbReference>
<reference evidence="5 6" key="1">
    <citation type="submission" date="2023-07" db="EMBL/GenBank/DDBJ databases">
        <title>Genomic Encyclopedia of Type Strains, Phase IV (KMG-IV): sequencing the most valuable type-strain genomes for metagenomic binning, comparative biology and taxonomic classification.</title>
        <authorList>
            <person name="Goeker M."/>
        </authorList>
    </citation>
    <scope>NUCLEOTIDE SEQUENCE [LARGE SCALE GENOMIC DNA]</scope>
    <source>
        <strain evidence="5 6">DSM 16784</strain>
    </source>
</reference>
<proteinExistence type="predicted"/>
<dbReference type="SUPFAM" id="SSF47413">
    <property type="entry name" value="lambda repressor-like DNA-binding domains"/>
    <property type="match status" value="1"/>
</dbReference>
<keyword evidence="1" id="KW-0805">Transcription regulation</keyword>
<sequence length="334" mass="37315">MANLRDVAKVAGVSLASAARVLSEDPTFKVAPQTKENIYNAAKELNYIYKKKTSKKNPQWKVGFILALTSEKYSDPFFTSILSSAEEAAENLGIKPVIARNYNEIRNQDMLNELLELNLDGLILMEKLPEDIFNKLKENIPNIIGIDPFLPGINSISFDAIEAAMLVMDYFFSTGCKKVAYIGGASQNEKFDTSLRMMAYRESLRRHDIEYKEEWVKDCNWDLELCGKYTEELLTSDNPPDAIFAGSDTLASVILGKIFALGLKCPEDISVIGFNNLPMSAHTIPPLTTVEVPTKQIGQLAIKRLHDILDGSDNQVMNISLPVKLVIRESTKEK</sequence>
<dbReference type="RefSeq" id="WP_307407316.1">
    <property type="nucleotide sequence ID" value="NZ_JAUSUR010000003.1"/>
</dbReference>
<protein>
    <submittedName>
        <fullName evidence="5">DNA-binding LacI/PurR family transcriptional regulator</fullName>
    </submittedName>
</protein>
<dbReference type="PANTHER" id="PTHR30146:SF149">
    <property type="entry name" value="HTH-TYPE TRANSCRIPTIONAL REGULATOR EBGR"/>
    <property type="match status" value="1"/>
</dbReference>
<comment type="caution">
    <text evidence="5">The sequence shown here is derived from an EMBL/GenBank/DDBJ whole genome shotgun (WGS) entry which is preliminary data.</text>
</comment>
<dbReference type="CDD" id="cd01392">
    <property type="entry name" value="HTH_LacI"/>
    <property type="match status" value="1"/>
</dbReference>
<evidence type="ECO:0000313" key="5">
    <source>
        <dbReference type="EMBL" id="MDQ0360984.1"/>
    </source>
</evidence>
<dbReference type="InterPro" id="IPR000843">
    <property type="entry name" value="HTH_LacI"/>
</dbReference>
<dbReference type="SMART" id="SM00354">
    <property type="entry name" value="HTH_LACI"/>
    <property type="match status" value="1"/>
</dbReference>
<accession>A0ABU0E275</accession>
<keyword evidence="3" id="KW-0804">Transcription</keyword>
<dbReference type="EMBL" id="JAUSUR010000003">
    <property type="protein sequence ID" value="MDQ0360984.1"/>
    <property type="molecule type" value="Genomic_DNA"/>
</dbReference>
<evidence type="ECO:0000259" key="4">
    <source>
        <dbReference type="PROSITE" id="PS50932"/>
    </source>
</evidence>
<evidence type="ECO:0000256" key="1">
    <source>
        <dbReference type="ARBA" id="ARBA00023015"/>
    </source>
</evidence>
<dbReference type="InterPro" id="IPR028082">
    <property type="entry name" value="Peripla_BP_I"/>
</dbReference>
<evidence type="ECO:0000256" key="3">
    <source>
        <dbReference type="ARBA" id="ARBA00023163"/>
    </source>
</evidence>
<dbReference type="GO" id="GO:0003677">
    <property type="term" value="F:DNA binding"/>
    <property type="evidence" value="ECO:0007669"/>
    <property type="project" value="UniProtKB-KW"/>
</dbReference>
<keyword evidence="6" id="KW-1185">Reference proteome</keyword>
<dbReference type="InterPro" id="IPR046335">
    <property type="entry name" value="LacI/GalR-like_sensor"/>
</dbReference>
<dbReference type="InterPro" id="IPR010982">
    <property type="entry name" value="Lambda_DNA-bd_dom_sf"/>
</dbReference>